<dbReference type="Proteomes" id="UP000198629">
    <property type="component" value="Unassembled WGS sequence"/>
</dbReference>
<reference evidence="3" key="1">
    <citation type="submission" date="2016-10" db="EMBL/GenBank/DDBJ databases">
        <authorList>
            <person name="Varghese N."/>
            <person name="Submissions S."/>
        </authorList>
    </citation>
    <scope>NUCLEOTIDE SEQUENCE [LARGE SCALE GENOMIC DNA]</scope>
    <source>
        <strain evidence="3">CBMB127</strain>
    </source>
</reference>
<organism evidence="2 3">
    <name type="scientific">Methylophilus rhizosphaerae</name>
    <dbReference type="NCBI Taxonomy" id="492660"/>
    <lineage>
        <taxon>Bacteria</taxon>
        <taxon>Pseudomonadati</taxon>
        <taxon>Pseudomonadota</taxon>
        <taxon>Betaproteobacteria</taxon>
        <taxon>Nitrosomonadales</taxon>
        <taxon>Methylophilaceae</taxon>
        <taxon>Methylophilus</taxon>
    </lineage>
</organism>
<protein>
    <submittedName>
        <fullName evidence="2">Uncharacterized protein</fullName>
    </submittedName>
</protein>
<sequence length="205" mass="22400">MSNQQTAQPQIKTLAELVADLSAAESKFKNGGYKDEDYKELKTIHASIQKFEQEKQANIQAIVTKINSYGFTLTDIFTIPQIKKAGFIKDPNSTESNGSGSGESANTEAYAYPSDKNQDILLKPATGQVGSREWTLKEGRIYEPLKGKGKKPFGQAIPKALTDAKTEQGILALATPYGKQYFATEKGKKELAEIVKVAQPPVKAK</sequence>
<name>A0A1G9A9S6_9PROT</name>
<feature type="compositionally biased region" description="Low complexity" evidence="1">
    <location>
        <begin position="93"/>
        <end position="109"/>
    </location>
</feature>
<evidence type="ECO:0000313" key="3">
    <source>
        <dbReference type="Proteomes" id="UP000198629"/>
    </source>
</evidence>
<dbReference type="AlphaFoldDB" id="A0A1G9A9S6"/>
<evidence type="ECO:0000256" key="1">
    <source>
        <dbReference type="SAM" id="MobiDB-lite"/>
    </source>
</evidence>
<gene>
    <name evidence="2" type="ORF">SAMN05192566_0771</name>
</gene>
<dbReference type="RefSeq" id="WP_091470211.1">
    <property type="nucleotide sequence ID" value="NZ_FNFX01000001.1"/>
</dbReference>
<accession>A0A1G9A9S6</accession>
<keyword evidence="3" id="KW-1185">Reference proteome</keyword>
<dbReference type="EMBL" id="FNFX01000001">
    <property type="protein sequence ID" value="SDK24122.1"/>
    <property type="molecule type" value="Genomic_DNA"/>
</dbReference>
<evidence type="ECO:0000313" key="2">
    <source>
        <dbReference type="EMBL" id="SDK24122.1"/>
    </source>
</evidence>
<proteinExistence type="predicted"/>
<feature type="region of interest" description="Disordered" evidence="1">
    <location>
        <begin position="88"/>
        <end position="110"/>
    </location>
</feature>